<dbReference type="Proteomes" id="UP001210865">
    <property type="component" value="Chromosome"/>
</dbReference>
<keyword evidence="1" id="KW-0812">Transmembrane</keyword>
<feature type="transmembrane region" description="Helical" evidence="1">
    <location>
        <begin position="131"/>
        <end position="152"/>
    </location>
</feature>
<organism evidence="3 4">
    <name type="scientific">Sphingomonas abietis</name>
    <dbReference type="NCBI Taxonomy" id="3012344"/>
    <lineage>
        <taxon>Bacteria</taxon>
        <taxon>Pseudomonadati</taxon>
        <taxon>Pseudomonadota</taxon>
        <taxon>Alphaproteobacteria</taxon>
        <taxon>Sphingomonadales</taxon>
        <taxon>Sphingomonadaceae</taxon>
        <taxon>Sphingomonas</taxon>
    </lineage>
</organism>
<evidence type="ECO:0000256" key="1">
    <source>
        <dbReference type="SAM" id="Phobius"/>
    </source>
</evidence>
<dbReference type="PANTHER" id="PTHR23028">
    <property type="entry name" value="ACETYLTRANSFERASE"/>
    <property type="match status" value="1"/>
</dbReference>
<dbReference type="PANTHER" id="PTHR23028:SF53">
    <property type="entry name" value="ACYL_TRANSF_3 DOMAIN-CONTAINING PROTEIN"/>
    <property type="match status" value="1"/>
</dbReference>
<accession>A0ABY7NSI2</accession>
<dbReference type="InterPro" id="IPR050879">
    <property type="entry name" value="Acyltransferase_3"/>
</dbReference>
<proteinExistence type="predicted"/>
<feature type="transmembrane region" description="Helical" evidence="1">
    <location>
        <begin position="61"/>
        <end position="83"/>
    </location>
</feature>
<evidence type="ECO:0000313" key="4">
    <source>
        <dbReference type="Proteomes" id="UP001210865"/>
    </source>
</evidence>
<keyword evidence="4" id="KW-1185">Reference proteome</keyword>
<dbReference type="Pfam" id="PF01757">
    <property type="entry name" value="Acyl_transf_3"/>
    <property type="match status" value="1"/>
</dbReference>
<evidence type="ECO:0000259" key="2">
    <source>
        <dbReference type="Pfam" id="PF01757"/>
    </source>
</evidence>
<dbReference type="EMBL" id="CP115174">
    <property type="protein sequence ID" value="WBO23915.1"/>
    <property type="molecule type" value="Genomic_DNA"/>
</dbReference>
<feature type="transmembrane region" description="Helical" evidence="1">
    <location>
        <begin position="200"/>
        <end position="219"/>
    </location>
</feature>
<keyword evidence="3" id="KW-0808">Transferase</keyword>
<sequence>MASETIFDELRRKRPAVPTEETGKHLFFLDGWRGIAILFVLIGHFSPYFRELGALGVDVFFVLSGRLMAKILIMNAVPLPLFFVRRITRIFPALIVYVLAIGAVSAVATYAGLHLNSIVSPLDMFAALTMWMNYKILFFGPAGALGHTWSLSVEEHCYLILATLSAVFHRKPVVSLLIAAIAVAAIINGIVLDPGRVDATFWRTDVMLSGLFMSFAIFLNRGRLAAFLRAFAIPAFVVGVAVAFTPLSTSVQTGISAICLATAVNGLELSPAWIRKALSSKPLAYMGTLSYSVYLWQQPFFAMHEKVGSFLLLPGVAVASIASFYFIERPSRAFLNSLWDQRRFRLRVTQI</sequence>
<feature type="transmembrane region" description="Helical" evidence="1">
    <location>
        <begin position="173"/>
        <end position="194"/>
    </location>
</feature>
<feature type="transmembrane region" description="Helical" evidence="1">
    <location>
        <begin position="90"/>
        <end position="111"/>
    </location>
</feature>
<dbReference type="RefSeq" id="WP_270078544.1">
    <property type="nucleotide sequence ID" value="NZ_CP115174.1"/>
</dbReference>
<protein>
    <submittedName>
        <fullName evidence="3">Acyltransferase</fullName>
    </submittedName>
</protein>
<keyword evidence="3" id="KW-0012">Acyltransferase</keyword>
<feature type="transmembrane region" description="Helical" evidence="1">
    <location>
        <begin position="307"/>
        <end position="327"/>
    </location>
</feature>
<dbReference type="InterPro" id="IPR002656">
    <property type="entry name" value="Acyl_transf_3_dom"/>
</dbReference>
<dbReference type="GO" id="GO:0016746">
    <property type="term" value="F:acyltransferase activity"/>
    <property type="evidence" value="ECO:0007669"/>
    <property type="project" value="UniProtKB-KW"/>
</dbReference>
<keyword evidence="1" id="KW-0472">Membrane</keyword>
<feature type="domain" description="Acyltransferase 3" evidence="2">
    <location>
        <begin position="28"/>
        <end position="324"/>
    </location>
</feature>
<feature type="transmembrane region" description="Helical" evidence="1">
    <location>
        <begin position="226"/>
        <end position="245"/>
    </location>
</feature>
<feature type="transmembrane region" description="Helical" evidence="1">
    <location>
        <begin position="31"/>
        <end position="49"/>
    </location>
</feature>
<evidence type="ECO:0000313" key="3">
    <source>
        <dbReference type="EMBL" id="WBO23915.1"/>
    </source>
</evidence>
<name>A0ABY7NSI2_9SPHN</name>
<keyword evidence="1" id="KW-1133">Transmembrane helix</keyword>
<gene>
    <name evidence="3" type="ORF">PBT88_07345</name>
</gene>
<reference evidence="3 4" key="1">
    <citation type="submission" date="2022-12" db="EMBL/GenBank/DDBJ databases">
        <title>Sphingomonas abieness sp. nov., an endophytic bacterium isolated from Abies koreana.</title>
        <authorList>
            <person name="Jiang L."/>
            <person name="Lee J."/>
        </authorList>
    </citation>
    <scope>NUCLEOTIDE SEQUENCE [LARGE SCALE GENOMIC DNA]</scope>
    <source>
        <strain evidence="4">PAMB 00755</strain>
    </source>
</reference>